<dbReference type="Gene3D" id="3.30.390.50">
    <property type="entry name" value="CO dehydrogenase flavoprotein, C-terminal domain"/>
    <property type="match status" value="1"/>
</dbReference>
<keyword evidence="5" id="KW-0479">Metal-binding</keyword>
<dbReference type="GO" id="GO:0016491">
    <property type="term" value="F:oxidoreductase activity"/>
    <property type="evidence" value="ECO:0007669"/>
    <property type="project" value="UniProtKB-KW"/>
</dbReference>
<evidence type="ECO:0000256" key="8">
    <source>
        <dbReference type="ARBA" id="ARBA00023014"/>
    </source>
</evidence>
<dbReference type="Pfam" id="PF00941">
    <property type="entry name" value="FAD_binding_5"/>
    <property type="match status" value="1"/>
</dbReference>
<gene>
    <name evidence="11" type="ORF">L873DRAFT_1887520</name>
</gene>
<dbReference type="SMART" id="SM01092">
    <property type="entry name" value="CO_deh_flav_C"/>
    <property type="match status" value="1"/>
</dbReference>
<feature type="domain" description="CO dehydrogenase flavoprotein C-terminal" evidence="10">
    <location>
        <begin position="76"/>
        <end position="179"/>
    </location>
</feature>
<comment type="similarity">
    <text evidence="3">Belongs to the xanthine dehydrogenase family.</text>
</comment>
<dbReference type="InterPro" id="IPR016169">
    <property type="entry name" value="FAD-bd_PCMH_sub2"/>
</dbReference>
<dbReference type="GO" id="GO:0005506">
    <property type="term" value="F:iron ion binding"/>
    <property type="evidence" value="ECO:0007669"/>
    <property type="project" value="InterPro"/>
</dbReference>
<dbReference type="SUPFAM" id="SSF54665">
    <property type="entry name" value="CO dehydrogenase molybdoprotein N-domain-like"/>
    <property type="match status" value="1"/>
</dbReference>
<dbReference type="SUPFAM" id="SSF55447">
    <property type="entry name" value="CO dehydrogenase flavoprotein C-terminal domain-like"/>
    <property type="match status" value="1"/>
</dbReference>
<dbReference type="OrthoDB" id="3886845at2759"/>
<keyword evidence="8" id="KW-0411">Iron-sulfur</keyword>
<dbReference type="SUPFAM" id="SSF56176">
    <property type="entry name" value="FAD-binding/transporter-associated domain-like"/>
    <property type="match status" value="1"/>
</dbReference>
<dbReference type="InterPro" id="IPR046867">
    <property type="entry name" value="AldOxase/xan_DH_MoCoBD2"/>
</dbReference>
<evidence type="ECO:0000256" key="3">
    <source>
        <dbReference type="ARBA" id="ARBA00006849"/>
    </source>
</evidence>
<dbReference type="GO" id="GO:0051537">
    <property type="term" value="F:2 iron, 2 sulfur cluster binding"/>
    <property type="evidence" value="ECO:0007669"/>
    <property type="project" value="UniProtKB-KW"/>
</dbReference>
<keyword evidence="7" id="KW-0408">Iron</keyword>
<dbReference type="Pfam" id="PF02738">
    <property type="entry name" value="MoCoBD_1"/>
    <property type="match status" value="1"/>
</dbReference>
<dbReference type="Pfam" id="PF03450">
    <property type="entry name" value="CO_deh_flav_C"/>
    <property type="match status" value="1"/>
</dbReference>
<comment type="cofactor">
    <cofactor evidence="1">
        <name>Mo-molybdopterin</name>
        <dbReference type="ChEBI" id="CHEBI:71302"/>
    </cofactor>
</comment>
<name>A0A3N4IV12_9PEZI</name>
<dbReference type="Pfam" id="PF20256">
    <property type="entry name" value="MoCoBD_2"/>
    <property type="match status" value="1"/>
</dbReference>
<evidence type="ECO:0000256" key="9">
    <source>
        <dbReference type="ARBA" id="ARBA00034078"/>
    </source>
</evidence>
<evidence type="ECO:0000256" key="1">
    <source>
        <dbReference type="ARBA" id="ARBA00001924"/>
    </source>
</evidence>
<keyword evidence="4" id="KW-0001">2Fe-2S</keyword>
<evidence type="ECO:0000313" key="11">
    <source>
        <dbReference type="EMBL" id="RPA89635.1"/>
    </source>
</evidence>
<sequence length="744" mass="81675">MPAGNIVTASPISDLNPVLIASGTVLTAQSKTRGEFPLLMKEFFVVYRTTALPADSIIAKLPIPLPAEGTREVIKSCEQAKRKDDDTAIVTAGFRVVLDESSVVTDISLAYGGMAPKTVEAKSSMEALLGKKLFDNTFLEDAVAAMEKDSPLGFTVPGGMPTYRKTPASSFLFRFWHEVAAELELGTQEQQVDHEIIEEIHRGISYGSRDNDNPYEQRVVGKQIPHLSGLQQGTGEAEYIDDMPNIEGQLFGGLVLSKKAHVNRKELTRKKPTDVYNNAGYSQDLSGVVMDHALTYMDSCYWIPHVHLRGHVCKTNTHSNTTFHGFGAPQGQYIAECIIRAIADHLEMSVDELRWKNLYMEGQLTPFLQPLQDWHVPQIITQLKAESDYDAHVQQREEFNRTYKRKKQGISLIPTRFGLSFSTAVHLNQAGAPVHIYNDGSVLLAHGGTEMGQGLYAKMCQIAALELNCPLDEIFTSETSSNTVANTSPTAASSGSDLNGMAVQHACQQLNACLEPFCQKYSADTPLKTLAHAAYLERMNLSANGYYKMPTIGCIWGNYVDPLPMYFYFTQGAAISEVELDVLTGSHTGVRTDIKMDAGRSINPAINYGQIEGAFVQGQGLFTMEEMLWQKNCQLFTRGPGTYKIPGFADIPQVFNVGLLKGVNAKGIGEPPLFLGAGVLFALREAVKAARESVAVEKEGLEVLQLDSPATAERMRVAVGDWIVRWANVEVKEGEKGFLVEAMA</sequence>
<dbReference type="PANTHER" id="PTHR45444">
    <property type="entry name" value="XANTHINE DEHYDROGENASE"/>
    <property type="match status" value="1"/>
</dbReference>
<evidence type="ECO:0000256" key="2">
    <source>
        <dbReference type="ARBA" id="ARBA00001974"/>
    </source>
</evidence>
<organism evidence="11 12">
    <name type="scientific">Choiromyces venosus 120613-1</name>
    <dbReference type="NCBI Taxonomy" id="1336337"/>
    <lineage>
        <taxon>Eukaryota</taxon>
        <taxon>Fungi</taxon>
        <taxon>Dikarya</taxon>
        <taxon>Ascomycota</taxon>
        <taxon>Pezizomycotina</taxon>
        <taxon>Pezizomycetes</taxon>
        <taxon>Pezizales</taxon>
        <taxon>Tuberaceae</taxon>
        <taxon>Choiromyces</taxon>
    </lineage>
</organism>
<dbReference type="STRING" id="1336337.A0A3N4IV12"/>
<dbReference type="InterPro" id="IPR036318">
    <property type="entry name" value="FAD-bd_PCMH-like_sf"/>
</dbReference>
<comment type="cofactor">
    <cofactor evidence="2">
        <name>FAD</name>
        <dbReference type="ChEBI" id="CHEBI:57692"/>
    </cofactor>
</comment>
<dbReference type="InterPro" id="IPR036683">
    <property type="entry name" value="CO_DH_flav_C_dom_sf"/>
</dbReference>
<dbReference type="InterPro" id="IPR005107">
    <property type="entry name" value="CO_DH_flav_C"/>
</dbReference>
<comment type="cofactor">
    <cofactor evidence="9">
        <name>[2Fe-2S] cluster</name>
        <dbReference type="ChEBI" id="CHEBI:190135"/>
    </cofactor>
</comment>
<keyword evidence="6" id="KW-0560">Oxidoreductase</keyword>
<evidence type="ECO:0000256" key="4">
    <source>
        <dbReference type="ARBA" id="ARBA00022714"/>
    </source>
</evidence>
<dbReference type="InterPro" id="IPR008274">
    <property type="entry name" value="AldOxase/xan_DH_MoCoBD1"/>
</dbReference>
<evidence type="ECO:0000313" key="12">
    <source>
        <dbReference type="Proteomes" id="UP000276215"/>
    </source>
</evidence>
<protein>
    <recommendedName>
        <fullName evidence="10">CO dehydrogenase flavoprotein C-terminal domain-containing protein</fullName>
    </recommendedName>
</protein>
<evidence type="ECO:0000256" key="5">
    <source>
        <dbReference type="ARBA" id="ARBA00022723"/>
    </source>
</evidence>
<dbReference type="InterPro" id="IPR036856">
    <property type="entry name" value="Ald_Oxase/Xan_DH_a/b_sf"/>
</dbReference>
<dbReference type="EMBL" id="ML120564">
    <property type="protein sequence ID" value="RPA89635.1"/>
    <property type="molecule type" value="Genomic_DNA"/>
</dbReference>
<proteinExistence type="inferred from homology"/>
<dbReference type="InterPro" id="IPR016208">
    <property type="entry name" value="Ald_Oxase/xanthine_DH-like"/>
</dbReference>
<dbReference type="Gene3D" id="3.30.465.10">
    <property type="match status" value="1"/>
</dbReference>
<reference evidence="11 12" key="1">
    <citation type="journal article" date="2018" name="Nat. Ecol. Evol.">
        <title>Pezizomycetes genomes reveal the molecular basis of ectomycorrhizal truffle lifestyle.</title>
        <authorList>
            <person name="Murat C."/>
            <person name="Payen T."/>
            <person name="Noel B."/>
            <person name="Kuo A."/>
            <person name="Morin E."/>
            <person name="Chen J."/>
            <person name="Kohler A."/>
            <person name="Krizsan K."/>
            <person name="Balestrini R."/>
            <person name="Da Silva C."/>
            <person name="Montanini B."/>
            <person name="Hainaut M."/>
            <person name="Levati E."/>
            <person name="Barry K.W."/>
            <person name="Belfiori B."/>
            <person name="Cichocki N."/>
            <person name="Clum A."/>
            <person name="Dockter R.B."/>
            <person name="Fauchery L."/>
            <person name="Guy J."/>
            <person name="Iotti M."/>
            <person name="Le Tacon F."/>
            <person name="Lindquist E.A."/>
            <person name="Lipzen A."/>
            <person name="Malagnac F."/>
            <person name="Mello A."/>
            <person name="Molinier V."/>
            <person name="Miyauchi S."/>
            <person name="Poulain J."/>
            <person name="Riccioni C."/>
            <person name="Rubini A."/>
            <person name="Sitrit Y."/>
            <person name="Splivallo R."/>
            <person name="Traeger S."/>
            <person name="Wang M."/>
            <person name="Zifcakova L."/>
            <person name="Wipf D."/>
            <person name="Zambonelli A."/>
            <person name="Paolocci F."/>
            <person name="Nowrousian M."/>
            <person name="Ottonello S."/>
            <person name="Baldrian P."/>
            <person name="Spatafora J.W."/>
            <person name="Henrissat B."/>
            <person name="Nagy L.G."/>
            <person name="Aury J.M."/>
            <person name="Wincker P."/>
            <person name="Grigoriev I.V."/>
            <person name="Bonfante P."/>
            <person name="Martin F.M."/>
        </authorList>
    </citation>
    <scope>NUCLEOTIDE SEQUENCE [LARGE SCALE GENOMIC DNA]</scope>
    <source>
        <strain evidence="11 12">120613-1</strain>
    </source>
</reference>
<dbReference type="AlphaFoldDB" id="A0A3N4IV12"/>
<dbReference type="FunFam" id="3.30.365.10:FF:000002">
    <property type="entry name" value="Xanthine dehydrogenase oxidase"/>
    <property type="match status" value="1"/>
</dbReference>
<dbReference type="Gene3D" id="3.90.1170.50">
    <property type="entry name" value="Aldehyde oxidase/xanthine dehydrogenase, a/b hammerhead"/>
    <property type="match status" value="1"/>
</dbReference>
<dbReference type="InterPro" id="IPR037165">
    <property type="entry name" value="AldOxase/xan_DH_Mopterin-bd_sf"/>
</dbReference>
<evidence type="ECO:0000259" key="10">
    <source>
        <dbReference type="SMART" id="SM01092"/>
    </source>
</evidence>
<dbReference type="GO" id="GO:0050660">
    <property type="term" value="F:flavin adenine dinucleotide binding"/>
    <property type="evidence" value="ECO:0007669"/>
    <property type="project" value="InterPro"/>
</dbReference>
<dbReference type="PANTHER" id="PTHR45444:SF3">
    <property type="entry name" value="XANTHINE DEHYDROGENASE"/>
    <property type="match status" value="1"/>
</dbReference>
<accession>A0A3N4IV12</accession>
<keyword evidence="12" id="KW-1185">Reference proteome</keyword>
<dbReference type="Gene3D" id="3.30.365.10">
    <property type="entry name" value="Aldehyde oxidase/xanthine dehydrogenase, molybdopterin binding domain"/>
    <property type="match status" value="3"/>
</dbReference>
<dbReference type="Proteomes" id="UP000276215">
    <property type="component" value="Unassembled WGS sequence"/>
</dbReference>
<dbReference type="SUPFAM" id="SSF56003">
    <property type="entry name" value="Molybdenum cofactor-binding domain"/>
    <property type="match status" value="1"/>
</dbReference>
<evidence type="ECO:0000256" key="6">
    <source>
        <dbReference type="ARBA" id="ARBA00023002"/>
    </source>
</evidence>
<dbReference type="InterPro" id="IPR002346">
    <property type="entry name" value="Mopterin_DH_FAD-bd"/>
</dbReference>
<evidence type="ECO:0000256" key="7">
    <source>
        <dbReference type="ARBA" id="ARBA00023004"/>
    </source>
</evidence>